<proteinExistence type="predicted"/>
<name>A0ABX1RP30_9PSEU</name>
<evidence type="ECO:0000313" key="3">
    <source>
        <dbReference type="Proteomes" id="UP001296706"/>
    </source>
</evidence>
<protein>
    <recommendedName>
        <fullName evidence="4">Transcriptional regulator</fullName>
    </recommendedName>
</protein>
<gene>
    <name evidence="2" type="ORF">HF577_28905</name>
</gene>
<accession>A0ABX1RP30</accession>
<feature type="region of interest" description="Disordered" evidence="1">
    <location>
        <begin position="263"/>
        <end position="289"/>
    </location>
</feature>
<evidence type="ECO:0000256" key="1">
    <source>
        <dbReference type="SAM" id="MobiDB-lite"/>
    </source>
</evidence>
<evidence type="ECO:0000313" key="2">
    <source>
        <dbReference type="EMBL" id="NMH81100.1"/>
    </source>
</evidence>
<dbReference type="EMBL" id="JAAXKY010000129">
    <property type="protein sequence ID" value="NMH81100.1"/>
    <property type="molecule type" value="Genomic_DNA"/>
</dbReference>
<feature type="compositionally biased region" description="Polar residues" evidence="1">
    <location>
        <begin position="266"/>
        <end position="281"/>
    </location>
</feature>
<dbReference type="Proteomes" id="UP001296706">
    <property type="component" value="Unassembled WGS sequence"/>
</dbReference>
<reference evidence="2 3" key="1">
    <citation type="submission" date="2020-04" db="EMBL/GenBank/DDBJ databases">
        <authorList>
            <person name="Klaysubun C."/>
            <person name="Duangmal K."/>
            <person name="Lipun K."/>
        </authorList>
    </citation>
    <scope>NUCLEOTIDE SEQUENCE [LARGE SCALE GENOMIC DNA]</scope>
    <source>
        <strain evidence="2 3">JCM 11839</strain>
    </source>
</reference>
<keyword evidence="3" id="KW-1185">Reference proteome</keyword>
<evidence type="ECO:0008006" key="4">
    <source>
        <dbReference type="Google" id="ProtNLM"/>
    </source>
</evidence>
<sequence>MTGTLALRSVAAPDAETVAFGAEPGAPVRVRPGSSALERWYVAVALGGQGRYAAAAAVLEPLLVGPGVPVAVAAHAAITLAAHRRQLGGHAAARRYDALGLRLASSVACDPAADLYGSGLLAARVDALVGLAADAVGTGAPASAQRLLDTAESLLRAGGVGGGGWRPTVRLGWVRAELALVRGDAAGAVEPARKALECAQHAGSVRHVLKSRIVFTVAAAVAGTEPAAAVVELDAAAAEAERAGLLPLVWPARLAAADLLERGAGTPSNANDATRTISGESVNDPLDGPARRRHAALAALSVIEERADPLGKRLLGDSGRVSVPPPVM</sequence>
<organism evidence="2 3">
    <name type="scientific">Pseudonocardia xinjiangensis</name>
    <dbReference type="NCBI Taxonomy" id="75289"/>
    <lineage>
        <taxon>Bacteria</taxon>
        <taxon>Bacillati</taxon>
        <taxon>Actinomycetota</taxon>
        <taxon>Actinomycetes</taxon>
        <taxon>Pseudonocardiales</taxon>
        <taxon>Pseudonocardiaceae</taxon>
        <taxon>Pseudonocardia</taxon>
    </lineage>
</organism>
<comment type="caution">
    <text evidence="2">The sequence shown here is derived from an EMBL/GenBank/DDBJ whole genome shotgun (WGS) entry which is preliminary data.</text>
</comment>
<dbReference type="RefSeq" id="WP_169399140.1">
    <property type="nucleotide sequence ID" value="NZ_BAAAJH010000041.1"/>
</dbReference>